<dbReference type="CDD" id="cd06551">
    <property type="entry name" value="LPLAT"/>
    <property type="match status" value="1"/>
</dbReference>
<organism evidence="4 5">
    <name type="scientific">Ectobacillus ponti</name>
    <dbReference type="NCBI Taxonomy" id="2961894"/>
    <lineage>
        <taxon>Bacteria</taxon>
        <taxon>Bacillati</taxon>
        <taxon>Bacillota</taxon>
        <taxon>Bacilli</taxon>
        <taxon>Bacillales</taxon>
        <taxon>Bacillaceae</taxon>
        <taxon>Ectobacillus</taxon>
    </lineage>
</organism>
<accession>A0AA42BPC0</accession>
<evidence type="ECO:0000313" key="5">
    <source>
        <dbReference type="Proteomes" id="UP001156102"/>
    </source>
</evidence>
<evidence type="ECO:0000256" key="1">
    <source>
        <dbReference type="ARBA" id="ARBA00022679"/>
    </source>
</evidence>
<dbReference type="GO" id="GO:0005886">
    <property type="term" value="C:plasma membrane"/>
    <property type="evidence" value="ECO:0007669"/>
    <property type="project" value="TreeGrafter"/>
</dbReference>
<protein>
    <submittedName>
        <fullName evidence="4">Lysophospholipid acyltransferase family protein</fullName>
    </submittedName>
</protein>
<evidence type="ECO:0000313" key="4">
    <source>
        <dbReference type="EMBL" id="MCP8968261.1"/>
    </source>
</evidence>
<name>A0AA42BPC0_9BACI</name>
<dbReference type="EMBL" id="JANCLT010000003">
    <property type="protein sequence ID" value="MCP8968261.1"/>
    <property type="molecule type" value="Genomic_DNA"/>
</dbReference>
<keyword evidence="1" id="KW-0808">Transferase</keyword>
<dbReference type="Proteomes" id="UP001156102">
    <property type="component" value="Unassembled WGS sequence"/>
</dbReference>
<evidence type="ECO:0000256" key="2">
    <source>
        <dbReference type="ARBA" id="ARBA00023315"/>
    </source>
</evidence>
<reference evidence="4" key="1">
    <citation type="submission" date="2022-07" db="EMBL/GenBank/DDBJ databases">
        <authorList>
            <person name="Li W.-J."/>
            <person name="Deng Q.-Q."/>
        </authorList>
    </citation>
    <scope>NUCLEOTIDE SEQUENCE</scope>
    <source>
        <strain evidence="4">SYSU M60031</strain>
    </source>
</reference>
<keyword evidence="2 4" id="KW-0012">Acyltransferase</keyword>
<feature type="domain" description="Phospholipid/glycerol acyltransferase" evidence="3">
    <location>
        <begin position="43"/>
        <end position="160"/>
    </location>
</feature>
<dbReference type="GO" id="GO:0006654">
    <property type="term" value="P:phosphatidic acid biosynthetic process"/>
    <property type="evidence" value="ECO:0007669"/>
    <property type="project" value="TreeGrafter"/>
</dbReference>
<dbReference type="SUPFAM" id="SSF69593">
    <property type="entry name" value="Glycerol-3-phosphate (1)-acyltransferase"/>
    <property type="match status" value="1"/>
</dbReference>
<dbReference type="PANTHER" id="PTHR10434">
    <property type="entry name" value="1-ACYL-SN-GLYCEROL-3-PHOSPHATE ACYLTRANSFERASE"/>
    <property type="match status" value="1"/>
</dbReference>
<dbReference type="SMART" id="SM00563">
    <property type="entry name" value="PlsC"/>
    <property type="match status" value="1"/>
</dbReference>
<dbReference type="RefSeq" id="WP_254758178.1">
    <property type="nucleotide sequence ID" value="NZ_JANCLT010000003.1"/>
</dbReference>
<proteinExistence type="predicted"/>
<dbReference type="GO" id="GO:0003841">
    <property type="term" value="F:1-acylglycerol-3-phosphate O-acyltransferase activity"/>
    <property type="evidence" value="ECO:0007669"/>
    <property type="project" value="TreeGrafter"/>
</dbReference>
<comment type="caution">
    <text evidence="4">The sequence shown here is derived from an EMBL/GenBank/DDBJ whole genome shotgun (WGS) entry which is preliminary data.</text>
</comment>
<keyword evidence="5" id="KW-1185">Reference proteome</keyword>
<evidence type="ECO:0000259" key="3">
    <source>
        <dbReference type="SMART" id="SM00563"/>
    </source>
</evidence>
<dbReference type="AlphaFoldDB" id="A0AA42BPC0"/>
<dbReference type="InterPro" id="IPR002123">
    <property type="entry name" value="Plipid/glycerol_acylTrfase"/>
</dbReference>
<sequence length="225" mass="25928">MIPAAPSRLFQFCFHQYNRRLFARSFAGIWVHRDSLAAPPPSALFILNHSSWWDGLVCFHLNRLLFGHSSYYMMHETGLRQYPLFRRLGAFSVNRDNPKDVLQSLQYSVKRLQEGGSIWMFPQGDEMHLELRPLGFLPGFLYLAEKATNIPVIPIALYYSFLHQQRPELFVKIGQPLSLPAGSSRAERAKLAEEAFTAGLDDVRRAVVAENMEAFIPLQDWKWES</sequence>
<gene>
    <name evidence="4" type="ORF">NK662_06870</name>
</gene>
<dbReference type="PANTHER" id="PTHR10434:SF11">
    <property type="entry name" value="1-ACYL-SN-GLYCEROL-3-PHOSPHATE ACYLTRANSFERASE"/>
    <property type="match status" value="1"/>
</dbReference>
<dbReference type="Pfam" id="PF01553">
    <property type="entry name" value="Acyltransferase"/>
    <property type="match status" value="1"/>
</dbReference>